<accession>A0A149PEL8</accession>
<evidence type="ECO:0000313" key="2">
    <source>
        <dbReference type="EMBL" id="KXU83316.1"/>
    </source>
</evidence>
<dbReference type="STRING" id="1399968.CI15_29940"/>
<reference evidence="2 3" key="1">
    <citation type="journal article" date="2015" name="Int. J. Syst. Evol. Microbiol.">
        <title>Burkholderia monticola sp. nov., isolated from mountain soil.</title>
        <authorList>
            <person name="Baek I."/>
            <person name="Seo B."/>
            <person name="Lee I."/>
            <person name="Yi H."/>
            <person name="Chun J."/>
        </authorList>
    </citation>
    <scope>NUCLEOTIDE SEQUENCE [LARGE SCALE GENOMIC DNA]</scope>
    <source>
        <strain evidence="2 3">JC2948</strain>
    </source>
</reference>
<protein>
    <recommendedName>
        <fullName evidence="1">DUF6484 domain-containing protein</fullName>
    </recommendedName>
</protein>
<sequence>MAERSDGVRIGELVAIQDNFVPLVVFPGQPGTAAIRARTIPSLSAKDIGKAVVLSFADGSLDQPIIMGCLVDDRARPIGTEIRQVEIDADGRSLVVSAKDEIMLRCGKASLTLTRAGKVLIRGTHVVSRSSGANLVKGGIVEIN</sequence>
<dbReference type="InterPro" id="IPR045506">
    <property type="entry name" value="DUF6484"/>
</dbReference>
<dbReference type="Proteomes" id="UP000075613">
    <property type="component" value="Unassembled WGS sequence"/>
</dbReference>
<evidence type="ECO:0000259" key="1">
    <source>
        <dbReference type="Pfam" id="PF20093"/>
    </source>
</evidence>
<name>A0A149PEL8_9BURK</name>
<evidence type="ECO:0000313" key="3">
    <source>
        <dbReference type="Proteomes" id="UP000075613"/>
    </source>
</evidence>
<keyword evidence="3" id="KW-1185">Reference proteome</keyword>
<dbReference type="Pfam" id="PF20093">
    <property type="entry name" value="DUF6484"/>
    <property type="match status" value="1"/>
</dbReference>
<dbReference type="AlphaFoldDB" id="A0A149PEL8"/>
<organism evidence="2 3">
    <name type="scientific">Paraburkholderia monticola</name>
    <dbReference type="NCBI Taxonomy" id="1399968"/>
    <lineage>
        <taxon>Bacteria</taxon>
        <taxon>Pseudomonadati</taxon>
        <taxon>Pseudomonadota</taxon>
        <taxon>Betaproteobacteria</taxon>
        <taxon>Burkholderiales</taxon>
        <taxon>Burkholderiaceae</taxon>
        <taxon>Paraburkholderia</taxon>
    </lineage>
</organism>
<dbReference type="OrthoDB" id="3078443at2"/>
<comment type="caution">
    <text evidence="2">The sequence shown here is derived from an EMBL/GenBank/DDBJ whole genome shotgun (WGS) entry which is preliminary data.</text>
</comment>
<feature type="domain" description="DUF6484" evidence="1">
    <location>
        <begin position="10"/>
        <end position="70"/>
    </location>
</feature>
<gene>
    <name evidence="2" type="ORF">CI15_29940</name>
</gene>
<dbReference type="EMBL" id="LRBG01000038">
    <property type="protein sequence ID" value="KXU83316.1"/>
    <property type="molecule type" value="Genomic_DNA"/>
</dbReference>
<proteinExistence type="predicted"/>